<dbReference type="CDD" id="cd16320">
    <property type="entry name" value="MraZ_N"/>
    <property type="match status" value="1"/>
</dbReference>
<dbReference type="HAMAP" id="MF_01008">
    <property type="entry name" value="MraZ"/>
    <property type="match status" value="1"/>
</dbReference>
<dbReference type="Pfam" id="PF02381">
    <property type="entry name" value="MraZ"/>
    <property type="match status" value="2"/>
</dbReference>
<feature type="domain" description="SpoVT-AbrB" evidence="8">
    <location>
        <begin position="5"/>
        <end position="52"/>
    </location>
</feature>
<evidence type="ECO:0000256" key="3">
    <source>
        <dbReference type="ARBA" id="ARBA00022737"/>
    </source>
</evidence>
<sequence>MFRGIHQVSIDAKGRVSLPARLRDGLACYQSHSIVITIDPISRCLLLYPLAEWEIIQAQLNSLPTFQPQARRLQRLLVGHATDLEIDKAGRVLLPMPLREFARLEKKVTLLGQGKKLEIWSQDEWELQRDHYLSQDSLENTQTETMMDISL</sequence>
<dbReference type="InterPro" id="IPR003444">
    <property type="entry name" value="MraZ"/>
</dbReference>
<dbReference type="RefSeq" id="WP_226753782.1">
    <property type="nucleotide sequence ID" value="NZ_JAJATW010000006.1"/>
</dbReference>
<comment type="caution">
    <text evidence="9">The sequence shown here is derived from an EMBL/GenBank/DDBJ whole genome shotgun (WGS) entry which is preliminary data.</text>
</comment>
<reference evidence="9" key="1">
    <citation type="submission" date="2021-10" db="EMBL/GenBank/DDBJ databases">
        <title>Marinomonas pontica sp. nov., isolated from the Black Sea.</title>
        <authorList>
            <person name="Zhao L.-H."/>
            <person name="Xue J.-H."/>
        </authorList>
    </citation>
    <scope>NUCLEOTIDE SEQUENCE</scope>
    <source>
        <strain evidence="9">E8</strain>
    </source>
</reference>
<keyword evidence="3" id="KW-0677">Repeat</keyword>
<dbReference type="PANTHER" id="PTHR34701">
    <property type="entry name" value="TRANSCRIPTIONAL REGULATOR MRAZ"/>
    <property type="match status" value="1"/>
</dbReference>
<dbReference type="SUPFAM" id="SSF89447">
    <property type="entry name" value="AbrB/MazE/MraZ-like"/>
    <property type="match status" value="1"/>
</dbReference>
<dbReference type="InterPro" id="IPR007159">
    <property type="entry name" value="SpoVT-AbrB_dom"/>
</dbReference>
<evidence type="ECO:0000256" key="2">
    <source>
        <dbReference type="ARBA" id="ARBA00022490"/>
    </source>
</evidence>
<dbReference type="InterPro" id="IPR035644">
    <property type="entry name" value="MraZ_C"/>
</dbReference>
<evidence type="ECO:0000313" key="10">
    <source>
        <dbReference type="Proteomes" id="UP001139095"/>
    </source>
</evidence>
<dbReference type="InterPro" id="IPR037914">
    <property type="entry name" value="SpoVT-AbrB_sf"/>
</dbReference>
<comment type="similarity">
    <text evidence="7">Belongs to the MraZ family.</text>
</comment>
<dbReference type="InterPro" id="IPR038619">
    <property type="entry name" value="MraZ_sf"/>
</dbReference>
<dbReference type="GO" id="GO:0000976">
    <property type="term" value="F:transcription cis-regulatory region binding"/>
    <property type="evidence" value="ECO:0007669"/>
    <property type="project" value="TreeGrafter"/>
</dbReference>
<dbReference type="Gene3D" id="3.40.1550.20">
    <property type="entry name" value="Transcriptional regulator MraZ domain"/>
    <property type="match status" value="1"/>
</dbReference>
<evidence type="ECO:0000256" key="7">
    <source>
        <dbReference type="HAMAP-Rule" id="MF_01008"/>
    </source>
</evidence>
<keyword evidence="10" id="KW-1185">Reference proteome</keyword>
<dbReference type="EMBL" id="JAJATW010000006">
    <property type="protein sequence ID" value="MCB5161405.1"/>
    <property type="molecule type" value="Genomic_DNA"/>
</dbReference>
<dbReference type="PANTHER" id="PTHR34701:SF1">
    <property type="entry name" value="TRANSCRIPTIONAL REGULATOR MRAZ"/>
    <property type="match status" value="1"/>
</dbReference>
<dbReference type="AlphaFoldDB" id="A0A9X1ILG5"/>
<comment type="subunit">
    <text evidence="7">Forms oligomers.</text>
</comment>
<evidence type="ECO:0000256" key="4">
    <source>
        <dbReference type="ARBA" id="ARBA00023015"/>
    </source>
</evidence>
<dbReference type="GO" id="GO:2000143">
    <property type="term" value="P:negative regulation of DNA-templated transcription initiation"/>
    <property type="evidence" value="ECO:0007669"/>
    <property type="project" value="TreeGrafter"/>
</dbReference>
<name>A0A9X1ILG5_9GAMM</name>
<protein>
    <recommendedName>
        <fullName evidence="1 7">Transcriptional regulator MraZ</fullName>
    </recommendedName>
</protein>
<evidence type="ECO:0000259" key="8">
    <source>
        <dbReference type="PROSITE" id="PS51740"/>
    </source>
</evidence>
<keyword evidence="4 7" id="KW-0805">Transcription regulation</keyword>
<dbReference type="PROSITE" id="PS51740">
    <property type="entry name" value="SPOVT_ABRB"/>
    <property type="match status" value="2"/>
</dbReference>
<evidence type="ECO:0000313" key="9">
    <source>
        <dbReference type="EMBL" id="MCB5161405.1"/>
    </source>
</evidence>
<dbReference type="CDD" id="cd16321">
    <property type="entry name" value="MraZ_C"/>
    <property type="match status" value="1"/>
</dbReference>
<evidence type="ECO:0000256" key="1">
    <source>
        <dbReference type="ARBA" id="ARBA00013860"/>
    </source>
</evidence>
<gene>
    <name evidence="7 9" type="primary">mraZ</name>
    <name evidence="9" type="ORF">LG368_05765</name>
</gene>
<keyword evidence="2 7" id="KW-0963">Cytoplasm</keyword>
<evidence type="ECO:0000256" key="5">
    <source>
        <dbReference type="ARBA" id="ARBA00023125"/>
    </source>
</evidence>
<keyword evidence="6 7" id="KW-0804">Transcription</keyword>
<accession>A0A9X1ILG5</accession>
<dbReference type="GO" id="GO:0005737">
    <property type="term" value="C:cytoplasm"/>
    <property type="evidence" value="ECO:0007669"/>
    <property type="project" value="UniProtKB-UniRule"/>
</dbReference>
<dbReference type="Proteomes" id="UP001139095">
    <property type="component" value="Unassembled WGS sequence"/>
</dbReference>
<dbReference type="GO" id="GO:0003700">
    <property type="term" value="F:DNA-binding transcription factor activity"/>
    <property type="evidence" value="ECO:0007669"/>
    <property type="project" value="UniProtKB-UniRule"/>
</dbReference>
<proteinExistence type="inferred from homology"/>
<dbReference type="InterPro" id="IPR020603">
    <property type="entry name" value="MraZ_dom"/>
</dbReference>
<keyword evidence="5 7" id="KW-0238">DNA-binding</keyword>
<organism evidence="9 10">
    <name type="scientific">Marinomonas algarum</name>
    <dbReference type="NCBI Taxonomy" id="2883105"/>
    <lineage>
        <taxon>Bacteria</taxon>
        <taxon>Pseudomonadati</taxon>
        <taxon>Pseudomonadota</taxon>
        <taxon>Gammaproteobacteria</taxon>
        <taxon>Oceanospirillales</taxon>
        <taxon>Oceanospirillaceae</taxon>
        <taxon>Marinomonas</taxon>
    </lineage>
</organism>
<dbReference type="GO" id="GO:0009295">
    <property type="term" value="C:nucleoid"/>
    <property type="evidence" value="ECO:0007669"/>
    <property type="project" value="UniProtKB-SubCell"/>
</dbReference>
<comment type="subcellular location">
    <subcellularLocation>
        <location evidence="7">Cytoplasm</location>
        <location evidence="7">Nucleoid</location>
    </subcellularLocation>
</comment>
<dbReference type="NCBIfam" id="TIGR00242">
    <property type="entry name" value="division/cell wall cluster transcriptional repressor MraZ"/>
    <property type="match status" value="1"/>
</dbReference>
<evidence type="ECO:0000256" key="6">
    <source>
        <dbReference type="ARBA" id="ARBA00023163"/>
    </source>
</evidence>
<dbReference type="InterPro" id="IPR035642">
    <property type="entry name" value="MraZ_N"/>
</dbReference>
<feature type="domain" description="SpoVT-AbrB" evidence="8">
    <location>
        <begin position="81"/>
        <end position="124"/>
    </location>
</feature>